<dbReference type="GO" id="GO:0031201">
    <property type="term" value="C:SNARE complex"/>
    <property type="evidence" value="ECO:0007669"/>
    <property type="project" value="TreeGrafter"/>
</dbReference>
<comment type="caution">
    <text evidence="5">The sequence shown here is derived from an EMBL/GenBank/DDBJ whole genome shotgun (WGS) entry which is preliminary data.</text>
</comment>
<keyword evidence="2" id="KW-0653">Protein transport</keyword>
<dbReference type="Gene3D" id="1.20.5.110">
    <property type="match status" value="1"/>
</dbReference>
<dbReference type="SMART" id="SM00397">
    <property type="entry name" value="t_SNARE"/>
    <property type="match status" value="1"/>
</dbReference>
<evidence type="ECO:0000256" key="2">
    <source>
        <dbReference type="ARBA" id="ARBA00022927"/>
    </source>
</evidence>
<keyword evidence="3" id="KW-0472">Membrane</keyword>
<feature type="transmembrane region" description="Helical" evidence="3">
    <location>
        <begin position="215"/>
        <end position="236"/>
    </location>
</feature>
<keyword evidence="2" id="KW-0813">Transport</keyword>
<dbReference type="Pfam" id="PF00804">
    <property type="entry name" value="Syntaxin"/>
    <property type="match status" value="1"/>
</dbReference>
<dbReference type="GO" id="GO:0000149">
    <property type="term" value="F:SNARE binding"/>
    <property type="evidence" value="ECO:0007669"/>
    <property type="project" value="TreeGrafter"/>
</dbReference>
<dbReference type="EMBL" id="JBAMMX010000018">
    <property type="protein sequence ID" value="KAK6922694.1"/>
    <property type="molecule type" value="Genomic_DNA"/>
</dbReference>
<dbReference type="AlphaFoldDB" id="A0AAN8Z191"/>
<keyword evidence="3" id="KW-1133">Transmembrane helix</keyword>
<dbReference type="GO" id="GO:0006887">
    <property type="term" value="P:exocytosis"/>
    <property type="evidence" value="ECO:0007669"/>
    <property type="project" value="TreeGrafter"/>
</dbReference>
<dbReference type="Gene3D" id="1.20.58.70">
    <property type="match status" value="1"/>
</dbReference>
<dbReference type="GO" id="GO:0005484">
    <property type="term" value="F:SNAP receptor activity"/>
    <property type="evidence" value="ECO:0007669"/>
    <property type="project" value="TreeGrafter"/>
</dbReference>
<protein>
    <submittedName>
        <fullName evidence="5">Syntaxin, N-terminal domain</fullName>
    </submittedName>
</protein>
<dbReference type="InterPro" id="IPR010989">
    <property type="entry name" value="SNARE"/>
</dbReference>
<dbReference type="InterPro" id="IPR000727">
    <property type="entry name" value="T_SNARE_dom"/>
</dbReference>
<feature type="domain" description="T-SNARE coiled-coil homology" evidence="4">
    <location>
        <begin position="143"/>
        <end position="205"/>
    </location>
</feature>
<dbReference type="SMART" id="SM00503">
    <property type="entry name" value="SynN"/>
    <property type="match status" value="1"/>
</dbReference>
<keyword evidence="6" id="KW-1185">Reference proteome</keyword>
<dbReference type="SUPFAM" id="SSF47661">
    <property type="entry name" value="t-snare proteins"/>
    <property type="match status" value="1"/>
</dbReference>
<organism evidence="5 6">
    <name type="scientific">Dillenia turbinata</name>
    <dbReference type="NCBI Taxonomy" id="194707"/>
    <lineage>
        <taxon>Eukaryota</taxon>
        <taxon>Viridiplantae</taxon>
        <taxon>Streptophyta</taxon>
        <taxon>Embryophyta</taxon>
        <taxon>Tracheophyta</taxon>
        <taxon>Spermatophyta</taxon>
        <taxon>Magnoliopsida</taxon>
        <taxon>eudicotyledons</taxon>
        <taxon>Gunneridae</taxon>
        <taxon>Pentapetalae</taxon>
        <taxon>Dilleniales</taxon>
        <taxon>Dilleniaceae</taxon>
        <taxon>Dillenia</taxon>
    </lineage>
</organism>
<dbReference type="GO" id="GO:0006906">
    <property type="term" value="P:vesicle fusion"/>
    <property type="evidence" value="ECO:0007669"/>
    <property type="project" value="TreeGrafter"/>
</dbReference>
<dbReference type="InterPro" id="IPR006011">
    <property type="entry name" value="Syntaxin_N"/>
</dbReference>
<evidence type="ECO:0000256" key="1">
    <source>
        <dbReference type="ARBA" id="ARBA00009063"/>
    </source>
</evidence>
<dbReference type="PROSITE" id="PS50192">
    <property type="entry name" value="T_SNARE"/>
    <property type="match status" value="1"/>
</dbReference>
<sequence>MEGIKNLLLDLQNLNEETKSAHSTEVLRGFRDRMESNTVSILRKAYIIKARLEALDRSNLENRRILFQYREGSVVDRTRISVTNGLRVKLREMMKRENSVRSRRRFEEKVLHGNGNEPTEEVMSKMVSGSLRVQVFAEKNDLDSETNARYEAAMDFRKSLTRLHQVFLDMAAIVDTQGEELVEIELNVEDASMGISGGTNSLYNANQMKKEGKKWVFRVLIVVTIILLVCIIPVLASS</sequence>
<evidence type="ECO:0000256" key="3">
    <source>
        <dbReference type="SAM" id="Phobius"/>
    </source>
</evidence>
<dbReference type="GO" id="GO:0048278">
    <property type="term" value="P:vesicle docking"/>
    <property type="evidence" value="ECO:0007669"/>
    <property type="project" value="TreeGrafter"/>
</dbReference>
<comment type="similarity">
    <text evidence="1">Belongs to the syntaxin family.</text>
</comment>
<dbReference type="Proteomes" id="UP001370490">
    <property type="component" value="Unassembled WGS sequence"/>
</dbReference>
<dbReference type="PANTHER" id="PTHR19957">
    <property type="entry name" value="SYNTAXIN"/>
    <property type="match status" value="1"/>
</dbReference>
<dbReference type="PANTHER" id="PTHR19957:SF123">
    <property type="entry name" value="SYNTAXIN-112"/>
    <property type="match status" value="1"/>
</dbReference>
<keyword evidence="3" id="KW-0812">Transmembrane</keyword>
<dbReference type="InterPro" id="IPR045242">
    <property type="entry name" value="Syntaxin"/>
</dbReference>
<reference evidence="5 6" key="1">
    <citation type="submission" date="2023-12" db="EMBL/GenBank/DDBJ databases">
        <title>A high-quality genome assembly for Dillenia turbinata (Dilleniales).</title>
        <authorList>
            <person name="Chanderbali A."/>
        </authorList>
    </citation>
    <scope>NUCLEOTIDE SEQUENCE [LARGE SCALE GENOMIC DNA]</scope>
    <source>
        <strain evidence="5">LSX21</strain>
        <tissue evidence="5">Leaf</tissue>
    </source>
</reference>
<evidence type="ECO:0000313" key="6">
    <source>
        <dbReference type="Proteomes" id="UP001370490"/>
    </source>
</evidence>
<evidence type="ECO:0000313" key="5">
    <source>
        <dbReference type="EMBL" id="KAK6922694.1"/>
    </source>
</evidence>
<evidence type="ECO:0000259" key="4">
    <source>
        <dbReference type="PROSITE" id="PS50192"/>
    </source>
</evidence>
<name>A0AAN8Z191_9MAGN</name>
<dbReference type="GO" id="GO:0005886">
    <property type="term" value="C:plasma membrane"/>
    <property type="evidence" value="ECO:0007669"/>
    <property type="project" value="TreeGrafter"/>
</dbReference>
<accession>A0AAN8Z191</accession>
<dbReference type="GO" id="GO:0012505">
    <property type="term" value="C:endomembrane system"/>
    <property type="evidence" value="ECO:0007669"/>
    <property type="project" value="TreeGrafter"/>
</dbReference>
<dbReference type="GO" id="GO:0006886">
    <property type="term" value="P:intracellular protein transport"/>
    <property type="evidence" value="ECO:0007669"/>
    <property type="project" value="TreeGrafter"/>
</dbReference>
<proteinExistence type="inferred from homology"/>
<gene>
    <name evidence="5" type="ORF">RJ641_010998</name>
</gene>